<gene>
    <name evidence="2" type="ordered locus">Isop_1115</name>
</gene>
<organism evidence="2 3">
    <name type="scientific">Isosphaera pallida (strain ATCC 43644 / DSM 9630 / IS1B)</name>
    <dbReference type="NCBI Taxonomy" id="575540"/>
    <lineage>
        <taxon>Bacteria</taxon>
        <taxon>Pseudomonadati</taxon>
        <taxon>Planctomycetota</taxon>
        <taxon>Planctomycetia</taxon>
        <taxon>Isosphaerales</taxon>
        <taxon>Isosphaeraceae</taxon>
        <taxon>Isosphaera</taxon>
    </lineage>
</organism>
<accession>E8R4V7</accession>
<keyword evidence="3" id="KW-1185">Reference proteome</keyword>
<protein>
    <submittedName>
        <fullName evidence="2">Uncharacterized protein</fullName>
    </submittedName>
</protein>
<feature type="region of interest" description="Disordered" evidence="1">
    <location>
        <begin position="286"/>
        <end position="307"/>
    </location>
</feature>
<dbReference type="EMBL" id="CP002353">
    <property type="protein sequence ID" value="ADV61703.1"/>
    <property type="molecule type" value="Genomic_DNA"/>
</dbReference>
<evidence type="ECO:0000256" key="1">
    <source>
        <dbReference type="SAM" id="MobiDB-lite"/>
    </source>
</evidence>
<feature type="compositionally biased region" description="Polar residues" evidence="1">
    <location>
        <begin position="286"/>
        <end position="296"/>
    </location>
</feature>
<dbReference type="HOGENOM" id="CLU_443362_0_0_0"/>
<proteinExistence type="predicted"/>
<name>E8R4V7_ISOPI</name>
<dbReference type="eggNOG" id="ENOG5033SJU">
    <property type="taxonomic scope" value="Bacteria"/>
</dbReference>
<dbReference type="AlphaFoldDB" id="E8R4V7"/>
<evidence type="ECO:0000313" key="3">
    <source>
        <dbReference type="Proteomes" id="UP000008631"/>
    </source>
</evidence>
<dbReference type="RefSeq" id="WP_013563992.1">
    <property type="nucleotide sequence ID" value="NC_014962.1"/>
</dbReference>
<reference evidence="2 3" key="2">
    <citation type="journal article" date="2011" name="Stand. Genomic Sci.">
        <title>Complete genome sequence of Isosphaera pallida type strain (IS1B).</title>
        <authorList>
            <consortium name="US DOE Joint Genome Institute (JGI-PGF)"/>
            <person name="Goker M."/>
            <person name="Cleland D."/>
            <person name="Saunders E."/>
            <person name="Lapidus A."/>
            <person name="Nolan M."/>
            <person name="Lucas S."/>
            <person name="Hammon N."/>
            <person name="Deshpande S."/>
            <person name="Cheng J.F."/>
            <person name="Tapia R."/>
            <person name="Han C."/>
            <person name="Goodwin L."/>
            <person name="Pitluck S."/>
            <person name="Liolios K."/>
            <person name="Pagani I."/>
            <person name="Ivanova N."/>
            <person name="Mavromatis K."/>
            <person name="Pati A."/>
            <person name="Chen A."/>
            <person name="Palaniappan K."/>
            <person name="Land M."/>
            <person name="Hauser L."/>
            <person name="Chang Y.J."/>
            <person name="Jeffries C.D."/>
            <person name="Detter J.C."/>
            <person name="Beck B."/>
            <person name="Woyke T."/>
            <person name="Bristow J."/>
            <person name="Eisen J.A."/>
            <person name="Markowitz V."/>
            <person name="Hugenholtz P."/>
            <person name="Kyrpides N.C."/>
            <person name="Klenk H.P."/>
        </authorList>
    </citation>
    <scope>NUCLEOTIDE SEQUENCE [LARGE SCALE GENOMIC DNA]</scope>
    <source>
        <strain evidence="3">ATCC 43644 / DSM 9630 / IS1B</strain>
    </source>
</reference>
<sequence length="666" mass="70707">MRGMRRTRPDADGGRLAARMVNHDKPGRSRRLNAAPIIETMESRLLLTVGFGRYHLIDPAHVRTIEHEGPAVRVTPRFKPSEASLLQLDADGKIIRGQDRDGDTYVITVHGPGTIIVTDVTPYDGVLNDDIDTIQLVGTDLRRTVITGQTTASSFPKSAGNTNEPSFRHSDGVVFFNRLVGETGAHSIILNGFSLARTRTPGAELNVDPEIFLPGGVNTLSFNNIEATIDQANLGTPTAALAKPFQVVIGDPTTPLVHTHPRIKLNAIRNTVFNSNEFAARQTQPLRNDPTGQFARSQRILPPPTAPRVDPTVEFLVNAPVRSFEATSITRAPRENAAENIQFTKVGTTGRTALRTPAAGRIKVNGETHNVTVSRSARPFEDGFTGMSRLAHAKFGGNADGLGLDVNGPIGSLTFARGLGSPVDNRANSPVSTARVASNFGRPDFDRGYPAAVELVNPGVPNSFPRDPATGGFGGLVTATTIGRLRADAAETKGLLGVDPASAQTQTTGVTSYVPRPGNALTAAAILAQRAVGGGVITGDLSNSEIAGGFDYVSFVDGLEANRAPGSVGPLYIPRGDLIDSVVSATYDPGANQVFGRTTQFGPTDDLKGPGSIHAHQRGRAIQFGEKGNTVPTVLGRQGTGFFAVKRSPGLEPPERPSRFHGQLRR</sequence>
<feature type="region of interest" description="Disordered" evidence="1">
    <location>
        <begin position="647"/>
        <end position="666"/>
    </location>
</feature>
<dbReference type="InParanoid" id="E8R4V7"/>
<reference key="1">
    <citation type="submission" date="2010-11" db="EMBL/GenBank/DDBJ databases">
        <title>The complete sequence of chromosome of Isophaera pallida ATCC 43644.</title>
        <authorList>
            <consortium name="US DOE Joint Genome Institute (JGI-PGF)"/>
            <person name="Lucas S."/>
            <person name="Copeland A."/>
            <person name="Lapidus A."/>
            <person name="Bruce D."/>
            <person name="Goodwin L."/>
            <person name="Pitluck S."/>
            <person name="Kyrpides N."/>
            <person name="Mavromatis K."/>
            <person name="Pagani I."/>
            <person name="Ivanova N."/>
            <person name="Saunders E."/>
            <person name="Brettin T."/>
            <person name="Detter J.C."/>
            <person name="Han C."/>
            <person name="Tapia R."/>
            <person name="Land M."/>
            <person name="Hauser L."/>
            <person name="Markowitz V."/>
            <person name="Cheng J.-F."/>
            <person name="Hugenholtz P."/>
            <person name="Woyke T."/>
            <person name="Wu D."/>
            <person name="Eisen J.A."/>
        </authorList>
    </citation>
    <scope>NUCLEOTIDE SEQUENCE</scope>
    <source>
        <strain>ATCC 43644</strain>
    </source>
</reference>
<dbReference type="KEGG" id="ipa:Isop_1115"/>
<dbReference type="Proteomes" id="UP000008631">
    <property type="component" value="Chromosome"/>
</dbReference>
<evidence type="ECO:0000313" key="2">
    <source>
        <dbReference type="EMBL" id="ADV61703.1"/>
    </source>
</evidence>